<feature type="region of interest" description="Disordered" evidence="1">
    <location>
        <begin position="44"/>
        <end position="64"/>
    </location>
</feature>
<dbReference type="AlphaFoldDB" id="A0A0L7MAD7"/>
<proteinExistence type="predicted"/>
<reference evidence="3" key="2">
    <citation type="submission" date="2006-09" db="EMBL/GenBank/DDBJ databases">
        <title>The genome sequence of Plasmodium falciparum Dd2.</title>
        <authorList>
            <consortium name="The Broad Institute Genome Sequencing Platform"/>
            <person name="Birren B."/>
            <person name="Lander E."/>
            <person name="Galagan J."/>
            <person name="Nusbaum C."/>
            <person name="Devon K."/>
            <person name="Henn M."/>
            <person name="Jaffe D."/>
            <person name="Butler J."/>
            <person name="Alvarez P."/>
            <person name="Gnerre S."/>
            <person name="Grabherr M."/>
            <person name="Kleber M."/>
            <person name="Mauceli E."/>
            <person name="Brockman W."/>
            <person name="MacCallum I.A."/>
            <person name="Rounsley S."/>
            <person name="Young S."/>
            <person name="LaButti K."/>
            <person name="Pushparaj V."/>
            <person name="DeCaprio D."/>
            <person name="Crawford M."/>
            <person name="Koehrsen M."/>
            <person name="Engels R."/>
            <person name="Montgomery P."/>
            <person name="Pearson M."/>
            <person name="Howarth C."/>
            <person name="Larson L."/>
            <person name="Luoma S."/>
            <person name="White J."/>
            <person name="Kodira C."/>
            <person name="Zeng Q."/>
            <person name="O'Leary S."/>
            <person name="Yandava C."/>
            <person name="Alvarado L."/>
            <person name="Wirth D."/>
            <person name="Volkman S."/>
            <person name="Hartl D."/>
        </authorList>
    </citation>
    <scope>NUCLEOTIDE SEQUENCE [LARGE SCALE GENOMIC DNA]</scope>
</reference>
<sequence length="108" mass="12627">MTCLRINVKELFYEDKKKKNEFVKDIYTILKDKMHSSENINVDQNNNQQHIDNNNNNNNLFSKEEQSNFLYRERASSFCWRNVSTALQPTFGNPNHAGQTWPAATDAV</sequence>
<feature type="compositionally biased region" description="Low complexity" evidence="1">
    <location>
        <begin position="44"/>
        <end position="59"/>
    </location>
</feature>
<evidence type="ECO:0000313" key="3">
    <source>
        <dbReference type="Proteomes" id="UP000054282"/>
    </source>
</evidence>
<dbReference type="Proteomes" id="UP000054282">
    <property type="component" value="Unassembled WGS sequence"/>
</dbReference>
<gene>
    <name evidence="2" type="ORF">PFDG_05114</name>
</gene>
<dbReference type="EMBL" id="GG702675">
    <property type="protein sequence ID" value="KOB89565.1"/>
    <property type="molecule type" value="Genomic_DNA"/>
</dbReference>
<organism evidence="2 3">
    <name type="scientific">Plasmodium falciparum (isolate Dd2)</name>
    <dbReference type="NCBI Taxonomy" id="57267"/>
    <lineage>
        <taxon>Eukaryota</taxon>
        <taxon>Sar</taxon>
        <taxon>Alveolata</taxon>
        <taxon>Apicomplexa</taxon>
        <taxon>Aconoidasida</taxon>
        <taxon>Haemosporida</taxon>
        <taxon>Plasmodiidae</taxon>
        <taxon>Plasmodium</taxon>
        <taxon>Plasmodium (Laverania)</taxon>
    </lineage>
</organism>
<evidence type="ECO:0000256" key="1">
    <source>
        <dbReference type="SAM" id="MobiDB-lite"/>
    </source>
</evidence>
<accession>A0A0L7MAD7</accession>
<protein>
    <submittedName>
        <fullName evidence="2">Uncharacterized protein</fullName>
    </submittedName>
</protein>
<name>A0A0L7MAD7_PLAF4</name>
<reference evidence="3" key="1">
    <citation type="submission" date="2006-09" db="EMBL/GenBank/DDBJ databases">
        <title>Annotation of Plasmodium falciparum Dd2.</title>
        <authorList>
            <consortium name="The Broad Institute Genome Sequencing Platform"/>
            <person name="Volkman S.K."/>
            <person name="Neafsey D.E."/>
            <person name="Dash A.P."/>
            <person name="Chitnis C.E."/>
            <person name="Hartl D.L."/>
            <person name="Young S.K."/>
            <person name="Zeng Q."/>
            <person name="Koehrsen M."/>
            <person name="Alvarado L."/>
            <person name="Berlin A."/>
            <person name="Borenstein D."/>
            <person name="Chapman S.B."/>
            <person name="Chen Z."/>
            <person name="Engels R."/>
            <person name="Freedman E."/>
            <person name="Gellesch M."/>
            <person name="Goldberg J."/>
            <person name="Griggs A."/>
            <person name="Gujja S."/>
            <person name="Heilman E.R."/>
            <person name="Heiman D.I."/>
            <person name="Howarth C."/>
            <person name="Jen D."/>
            <person name="Larson L."/>
            <person name="Mehta T."/>
            <person name="Neiman D."/>
            <person name="Park D."/>
            <person name="Pearson M."/>
            <person name="Roberts A."/>
            <person name="Saif S."/>
            <person name="Shea T."/>
            <person name="Shenoy N."/>
            <person name="Sisk P."/>
            <person name="Stolte C."/>
            <person name="Sykes S."/>
            <person name="Walk T."/>
            <person name="White J."/>
            <person name="Yandava C."/>
            <person name="Haas B."/>
            <person name="Henn M.R."/>
            <person name="Nusbaum C."/>
            <person name="Birren B."/>
        </authorList>
    </citation>
    <scope>NUCLEOTIDE SEQUENCE [LARGE SCALE GENOMIC DNA]</scope>
</reference>
<evidence type="ECO:0000313" key="2">
    <source>
        <dbReference type="EMBL" id="KOB89565.1"/>
    </source>
</evidence>
<dbReference type="KEGG" id="pfd:PFDG_05114"/>